<organism evidence="3 4">
    <name type="scientific">Microlunatus antarcticus</name>
    <dbReference type="NCBI Taxonomy" id="53388"/>
    <lineage>
        <taxon>Bacteria</taxon>
        <taxon>Bacillati</taxon>
        <taxon>Actinomycetota</taxon>
        <taxon>Actinomycetes</taxon>
        <taxon>Propionibacteriales</taxon>
        <taxon>Propionibacteriaceae</taxon>
        <taxon>Microlunatus</taxon>
    </lineage>
</organism>
<proteinExistence type="predicted"/>
<sequence length="158" mass="16952">MTTLAARTALGVLTGAIALAAMLRLVGGAFTGGMSSFALVVTLVAMVPWVGYVTWRARRSRLVPRTALLVLGLDVLGLVLVWVLVFGPVLALAVSFAAFVLIWIGDRPLRTTPRSERFVRVEELRTPEPDDSDDPLEDESSGEEPGDEDSTTPRSASD</sequence>
<accession>A0A7W5P7R3</accession>
<name>A0A7W5P7R3_9ACTN</name>
<evidence type="ECO:0000256" key="1">
    <source>
        <dbReference type="SAM" id="MobiDB-lite"/>
    </source>
</evidence>
<feature type="compositionally biased region" description="Acidic residues" evidence="1">
    <location>
        <begin position="129"/>
        <end position="150"/>
    </location>
</feature>
<feature type="region of interest" description="Disordered" evidence="1">
    <location>
        <begin position="120"/>
        <end position="158"/>
    </location>
</feature>
<dbReference type="EMBL" id="JACHZG010000001">
    <property type="protein sequence ID" value="MBB3327788.1"/>
    <property type="molecule type" value="Genomic_DNA"/>
</dbReference>
<keyword evidence="4" id="KW-1185">Reference proteome</keyword>
<evidence type="ECO:0000256" key="2">
    <source>
        <dbReference type="SAM" id="Phobius"/>
    </source>
</evidence>
<evidence type="ECO:0000313" key="4">
    <source>
        <dbReference type="Proteomes" id="UP000565572"/>
    </source>
</evidence>
<protein>
    <submittedName>
        <fullName evidence="3">Putative membrane protein YccC</fullName>
    </submittedName>
</protein>
<keyword evidence="2" id="KW-0812">Transmembrane</keyword>
<keyword evidence="2" id="KW-1133">Transmembrane helix</keyword>
<dbReference type="AlphaFoldDB" id="A0A7W5P7R3"/>
<reference evidence="3 4" key="1">
    <citation type="submission" date="2020-08" db="EMBL/GenBank/DDBJ databases">
        <title>Sequencing the genomes of 1000 actinobacteria strains.</title>
        <authorList>
            <person name="Klenk H.-P."/>
        </authorList>
    </citation>
    <scope>NUCLEOTIDE SEQUENCE [LARGE SCALE GENOMIC DNA]</scope>
    <source>
        <strain evidence="3 4">DSM 11053</strain>
    </source>
</reference>
<keyword evidence="2" id="KW-0472">Membrane</keyword>
<feature type="transmembrane region" description="Helical" evidence="2">
    <location>
        <begin position="89"/>
        <end position="105"/>
    </location>
</feature>
<dbReference type="Proteomes" id="UP000565572">
    <property type="component" value="Unassembled WGS sequence"/>
</dbReference>
<feature type="transmembrane region" description="Helical" evidence="2">
    <location>
        <begin position="36"/>
        <end position="55"/>
    </location>
</feature>
<dbReference type="RefSeq" id="WP_183339232.1">
    <property type="nucleotide sequence ID" value="NZ_JACHZG010000001.1"/>
</dbReference>
<comment type="caution">
    <text evidence="3">The sequence shown here is derived from an EMBL/GenBank/DDBJ whole genome shotgun (WGS) entry which is preliminary data.</text>
</comment>
<evidence type="ECO:0000313" key="3">
    <source>
        <dbReference type="EMBL" id="MBB3327788.1"/>
    </source>
</evidence>
<feature type="transmembrane region" description="Helical" evidence="2">
    <location>
        <begin position="62"/>
        <end position="83"/>
    </location>
</feature>
<gene>
    <name evidence="3" type="ORF">FHX39_002732</name>
</gene>